<dbReference type="EMBL" id="MAPZ01000019">
    <property type="protein sequence ID" value="OBY10866.1"/>
    <property type="molecule type" value="Genomic_DNA"/>
</dbReference>
<comment type="cofactor">
    <cofactor evidence="2">
        <name>Mg(2+)</name>
        <dbReference type="ChEBI" id="CHEBI:18420"/>
    </cofactor>
</comment>
<dbReference type="GO" id="GO:0046872">
    <property type="term" value="F:metal ion binding"/>
    <property type="evidence" value="ECO:0007669"/>
    <property type="project" value="UniProtKB-KW"/>
</dbReference>
<keyword evidence="5" id="KW-0031">Aminopeptidase</keyword>
<keyword evidence="6" id="KW-0645">Protease</keyword>
<keyword evidence="9" id="KW-0482">Metalloprotease</keyword>
<evidence type="ECO:0000256" key="4">
    <source>
        <dbReference type="ARBA" id="ARBA00008236"/>
    </source>
</evidence>
<dbReference type="PANTHER" id="PTHR34448:SF1">
    <property type="entry name" value="BLL6088 PROTEIN"/>
    <property type="match status" value="1"/>
</dbReference>
<comment type="cofactor">
    <cofactor evidence="1">
        <name>Co(2+)</name>
        <dbReference type="ChEBI" id="CHEBI:48828"/>
    </cofactor>
</comment>
<dbReference type="InterPro" id="IPR035097">
    <property type="entry name" value="M29_N-terminal"/>
</dbReference>
<evidence type="ECO:0000256" key="9">
    <source>
        <dbReference type="ARBA" id="ARBA00023049"/>
    </source>
</evidence>
<organism evidence="10 11">
    <name type="scientific">Clostridium paraputrificum</name>
    <dbReference type="NCBI Taxonomy" id="29363"/>
    <lineage>
        <taxon>Bacteria</taxon>
        <taxon>Bacillati</taxon>
        <taxon>Bacillota</taxon>
        <taxon>Clostridia</taxon>
        <taxon>Eubacteriales</taxon>
        <taxon>Clostridiaceae</taxon>
        <taxon>Clostridium</taxon>
    </lineage>
</organism>
<dbReference type="OrthoDB" id="9803993at2"/>
<keyword evidence="8" id="KW-0378">Hydrolase</keyword>
<reference evidence="10 11" key="1">
    <citation type="submission" date="2016-06" db="EMBL/GenBank/DDBJ databases">
        <authorList>
            <person name="Kjaerup R.B."/>
            <person name="Dalgaard T.S."/>
            <person name="Juul-Madsen H.R."/>
        </authorList>
    </citation>
    <scope>NUCLEOTIDE SEQUENCE [LARGE SCALE GENOMIC DNA]</scope>
    <source>
        <strain evidence="10 11">373-A1</strain>
    </source>
</reference>
<dbReference type="SUPFAM" id="SSF144052">
    <property type="entry name" value="Thermophilic metalloprotease-like"/>
    <property type="match status" value="1"/>
</dbReference>
<protein>
    <submittedName>
        <fullName evidence="10">Peptidase M29</fullName>
    </submittedName>
</protein>
<dbReference type="RefSeq" id="WP_065254555.1">
    <property type="nucleotide sequence ID" value="NZ_CABHIH010000002.1"/>
</dbReference>
<comment type="caution">
    <text evidence="10">The sequence shown here is derived from an EMBL/GenBank/DDBJ whole genome shotgun (WGS) entry which is preliminary data.</text>
</comment>
<dbReference type="Proteomes" id="UP000092714">
    <property type="component" value="Unassembled WGS sequence"/>
</dbReference>
<comment type="cofactor">
    <cofactor evidence="3">
        <name>Zn(2+)</name>
        <dbReference type="ChEBI" id="CHEBI:29105"/>
    </cofactor>
</comment>
<evidence type="ECO:0000256" key="3">
    <source>
        <dbReference type="ARBA" id="ARBA00001947"/>
    </source>
</evidence>
<dbReference type="Gene3D" id="3.40.1830.10">
    <property type="entry name" value="Thermophilic metalloprotease (M29)"/>
    <property type="match status" value="1"/>
</dbReference>
<evidence type="ECO:0000256" key="2">
    <source>
        <dbReference type="ARBA" id="ARBA00001946"/>
    </source>
</evidence>
<keyword evidence="11" id="KW-1185">Reference proteome</keyword>
<dbReference type="Pfam" id="PF02073">
    <property type="entry name" value="Peptidase_M29"/>
    <property type="match status" value="1"/>
</dbReference>
<comment type="similarity">
    <text evidence="4">Belongs to the peptidase M29 family.</text>
</comment>
<evidence type="ECO:0000256" key="5">
    <source>
        <dbReference type="ARBA" id="ARBA00022438"/>
    </source>
</evidence>
<name>A0A1B8RQ19_9CLOT</name>
<evidence type="ECO:0000256" key="1">
    <source>
        <dbReference type="ARBA" id="ARBA00001941"/>
    </source>
</evidence>
<proteinExistence type="inferred from homology"/>
<dbReference type="PRINTS" id="PR00919">
    <property type="entry name" value="THERMOPTASE"/>
</dbReference>
<dbReference type="GO" id="GO:0006508">
    <property type="term" value="P:proteolysis"/>
    <property type="evidence" value="ECO:0007669"/>
    <property type="project" value="UniProtKB-KW"/>
</dbReference>
<dbReference type="AlphaFoldDB" id="A0A1B8RQ19"/>
<dbReference type="PANTHER" id="PTHR34448">
    <property type="entry name" value="AMINOPEPTIDASE"/>
    <property type="match status" value="1"/>
</dbReference>
<dbReference type="GO" id="GO:0004177">
    <property type="term" value="F:aminopeptidase activity"/>
    <property type="evidence" value="ECO:0007669"/>
    <property type="project" value="UniProtKB-KW"/>
</dbReference>
<evidence type="ECO:0000256" key="8">
    <source>
        <dbReference type="ARBA" id="ARBA00022801"/>
    </source>
</evidence>
<dbReference type="InterPro" id="IPR000787">
    <property type="entry name" value="Peptidase_M29"/>
</dbReference>
<evidence type="ECO:0000313" key="10">
    <source>
        <dbReference type="EMBL" id="OBY10866.1"/>
    </source>
</evidence>
<dbReference type="InterPro" id="IPR052170">
    <property type="entry name" value="M29_Exopeptidase"/>
</dbReference>
<keyword evidence="7" id="KW-0479">Metal-binding</keyword>
<evidence type="ECO:0000313" key="11">
    <source>
        <dbReference type="Proteomes" id="UP000092714"/>
    </source>
</evidence>
<dbReference type="eggNOG" id="COG2309">
    <property type="taxonomic scope" value="Bacteria"/>
</dbReference>
<accession>A0A1B8RQ19</accession>
<evidence type="ECO:0000256" key="7">
    <source>
        <dbReference type="ARBA" id="ARBA00022723"/>
    </source>
</evidence>
<gene>
    <name evidence="10" type="ORF">CP373A1_10215</name>
</gene>
<evidence type="ECO:0000256" key="6">
    <source>
        <dbReference type="ARBA" id="ARBA00022670"/>
    </source>
</evidence>
<dbReference type="GO" id="GO:0008237">
    <property type="term" value="F:metallopeptidase activity"/>
    <property type="evidence" value="ECO:0007669"/>
    <property type="project" value="UniProtKB-KW"/>
</dbReference>
<sequence length="375" mass="42231">MADKRLNKLAKLLVNYSTEVKPGDLVFVSADEVCTPWVTEVIKEATKAGAYVEYKLSSQEAREMQLKYSNDEQLRHGDLIMETILEKADVWLSAWGGRNTRAFTNMDAEILKKSQEGAKKWRRFYSDRMGSGELRWCGTQYPTQSDAQEASMSFSEYEDFVYGAGLLEVDDPVAEWKRISAEQERWVKYLDTKSEIHIVSEGTDIKVNVKGRKWINCDGKANFPDGEIFTSPVEDGVNGYITFSFPGIYAGKEVEGIKLIVKDGKVIEATAKKGEDLLKSLISIDEGASRFGEVAIGTNYGIKNFTRNMLFDEKIGGTVHMAIGDSMEEAGGKNKSSIHWDMLCDMRNCGRIYADGELFYENGKFIDEILIKHNL</sequence>